<dbReference type="Gene3D" id="1.10.10.10">
    <property type="entry name" value="Winged helix-like DNA-binding domain superfamily/Winged helix DNA-binding domain"/>
    <property type="match status" value="1"/>
</dbReference>
<dbReference type="Pfam" id="PF04542">
    <property type="entry name" value="Sigma70_r2"/>
    <property type="match status" value="1"/>
</dbReference>
<gene>
    <name evidence="7" type="ORF">KSF_042010</name>
</gene>
<dbReference type="Proteomes" id="UP000597444">
    <property type="component" value="Unassembled WGS sequence"/>
</dbReference>
<protein>
    <submittedName>
        <fullName evidence="7">RNA polymerase sigma24 factor</fullName>
    </submittedName>
</protein>
<accession>A0A8J3IKL1</accession>
<dbReference type="SUPFAM" id="SSF88659">
    <property type="entry name" value="Sigma3 and sigma4 domains of RNA polymerase sigma factors"/>
    <property type="match status" value="1"/>
</dbReference>
<keyword evidence="3" id="KW-0731">Sigma factor</keyword>
<dbReference type="GO" id="GO:0003677">
    <property type="term" value="F:DNA binding"/>
    <property type="evidence" value="ECO:0007669"/>
    <property type="project" value="InterPro"/>
</dbReference>
<keyword evidence="8" id="KW-1185">Reference proteome</keyword>
<evidence type="ECO:0000256" key="2">
    <source>
        <dbReference type="ARBA" id="ARBA00023015"/>
    </source>
</evidence>
<dbReference type="AlphaFoldDB" id="A0A8J3IKL1"/>
<feature type="domain" description="RNA polymerase sigma factor 70 region 4 type 2" evidence="6">
    <location>
        <begin position="117"/>
        <end position="168"/>
    </location>
</feature>
<feature type="domain" description="RNA polymerase sigma-70 region 2" evidence="5">
    <location>
        <begin position="26"/>
        <end position="87"/>
    </location>
</feature>
<dbReference type="GO" id="GO:0016987">
    <property type="term" value="F:sigma factor activity"/>
    <property type="evidence" value="ECO:0007669"/>
    <property type="project" value="UniProtKB-KW"/>
</dbReference>
<keyword evidence="2" id="KW-0805">Transcription regulation</keyword>
<reference evidence="7" key="1">
    <citation type="submission" date="2020-10" db="EMBL/GenBank/DDBJ databases">
        <title>Taxonomic study of unclassified bacteria belonging to the class Ktedonobacteria.</title>
        <authorList>
            <person name="Yabe S."/>
            <person name="Wang C.M."/>
            <person name="Zheng Y."/>
            <person name="Sakai Y."/>
            <person name="Cavaletti L."/>
            <person name="Monciardini P."/>
            <person name="Donadio S."/>
        </authorList>
    </citation>
    <scope>NUCLEOTIDE SEQUENCE</scope>
    <source>
        <strain evidence="7">ID150040</strain>
    </source>
</reference>
<dbReference type="SUPFAM" id="SSF88946">
    <property type="entry name" value="Sigma2 domain of RNA polymerase sigma factors"/>
    <property type="match status" value="1"/>
</dbReference>
<dbReference type="RefSeq" id="WP_220204911.1">
    <property type="nucleotide sequence ID" value="NZ_BNJK01000001.1"/>
</dbReference>
<dbReference type="InterPro" id="IPR013324">
    <property type="entry name" value="RNA_pol_sigma_r3/r4-like"/>
</dbReference>
<dbReference type="PANTHER" id="PTHR43133:SF51">
    <property type="entry name" value="RNA POLYMERASE SIGMA FACTOR"/>
    <property type="match status" value="1"/>
</dbReference>
<evidence type="ECO:0000256" key="1">
    <source>
        <dbReference type="ARBA" id="ARBA00010641"/>
    </source>
</evidence>
<dbReference type="NCBIfam" id="TIGR02937">
    <property type="entry name" value="sigma70-ECF"/>
    <property type="match status" value="1"/>
</dbReference>
<proteinExistence type="inferred from homology"/>
<dbReference type="InterPro" id="IPR013325">
    <property type="entry name" value="RNA_pol_sigma_r2"/>
</dbReference>
<dbReference type="InterPro" id="IPR013249">
    <property type="entry name" value="RNA_pol_sigma70_r4_t2"/>
</dbReference>
<dbReference type="EMBL" id="BNJK01000001">
    <property type="protein sequence ID" value="GHO94153.1"/>
    <property type="molecule type" value="Genomic_DNA"/>
</dbReference>
<keyword evidence="4" id="KW-0804">Transcription</keyword>
<comment type="similarity">
    <text evidence="1">Belongs to the sigma-70 factor family. ECF subfamily.</text>
</comment>
<sequence>MKPLPNTRLINDAISGDTEAIEQLLLQYHPSVIRFAREFCATPEDVEDAVQETLWIAAQQIGTLRVASAFSSWLFKIVRHQCFRLLKLARHTGFTSELPEIVPSDEDTERQIALRHDLTAALATLPPSHREVFFLRDLEELPASEVADRLGITVMTVKSRLHRARTTLRLKLQEWK</sequence>
<evidence type="ECO:0000256" key="3">
    <source>
        <dbReference type="ARBA" id="ARBA00023082"/>
    </source>
</evidence>
<dbReference type="InterPro" id="IPR036388">
    <property type="entry name" value="WH-like_DNA-bd_sf"/>
</dbReference>
<evidence type="ECO:0000259" key="6">
    <source>
        <dbReference type="Pfam" id="PF08281"/>
    </source>
</evidence>
<name>A0A8J3IKL1_9CHLR</name>
<evidence type="ECO:0000256" key="4">
    <source>
        <dbReference type="ARBA" id="ARBA00023163"/>
    </source>
</evidence>
<evidence type="ECO:0000313" key="7">
    <source>
        <dbReference type="EMBL" id="GHO94153.1"/>
    </source>
</evidence>
<dbReference type="InterPro" id="IPR039425">
    <property type="entry name" value="RNA_pol_sigma-70-like"/>
</dbReference>
<comment type="caution">
    <text evidence="7">The sequence shown here is derived from an EMBL/GenBank/DDBJ whole genome shotgun (WGS) entry which is preliminary data.</text>
</comment>
<dbReference type="CDD" id="cd06171">
    <property type="entry name" value="Sigma70_r4"/>
    <property type="match status" value="1"/>
</dbReference>
<dbReference type="PANTHER" id="PTHR43133">
    <property type="entry name" value="RNA POLYMERASE ECF-TYPE SIGMA FACTO"/>
    <property type="match status" value="1"/>
</dbReference>
<dbReference type="InterPro" id="IPR014284">
    <property type="entry name" value="RNA_pol_sigma-70_dom"/>
</dbReference>
<dbReference type="GO" id="GO:0006352">
    <property type="term" value="P:DNA-templated transcription initiation"/>
    <property type="evidence" value="ECO:0007669"/>
    <property type="project" value="InterPro"/>
</dbReference>
<evidence type="ECO:0000259" key="5">
    <source>
        <dbReference type="Pfam" id="PF04542"/>
    </source>
</evidence>
<dbReference type="InterPro" id="IPR007627">
    <property type="entry name" value="RNA_pol_sigma70_r2"/>
</dbReference>
<dbReference type="Pfam" id="PF08281">
    <property type="entry name" value="Sigma70_r4_2"/>
    <property type="match status" value="1"/>
</dbReference>
<organism evidence="7 8">
    <name type="scientific">Reticulibacter mediterranei</name>
    <dbReference type="NCBI Taxonomy" id="2778369"/>
    <lineage>
        <taxon>Bacteria</taxon>
        <taxon>Bacillati</taxon>
        <taxon>Chloroflexota</taxon>
        <taxon>Ktedonobacteria</taxon>
        <taxon>Ktedonobacterales</taxon>
        <taxon>Reticulibacteraceae</taxon>
        <taxon>Reticulibacter</taxon>
    </lineage>
</organism>
<dbReference type="Gene3D" id="1.10.1740.10">
    <property type="match status" value="1"/>
</dbReference>
<evidence type="ECO:0000313" key="8">
    <source>
        <dbReference type="Proteomes" id="UP000597444"/>
    </source>
</evidence>